<feature type="transmembrane region" description="Helical" evidence="1">
    <location>
        <begin position="100"/>
        <end position="126"/>
    </location>
</feature>
<evidence type="ECO:0000313" key="2">
    <source>
        <dbReference type="EMBL" id="GGV78920.1"/>
    </source>
</evidence>
<name>A0ABQ2VTQ9_9ACTN</name>
<organism evidence="2 3">
    <name type="scientific">Streptomyces gelaticus</name>
    <dbReference type="NCBI Taxonomy" id="285446"/>
    <lineage>
        <taxon>Bacteria</taxon>
        <taxon>Bacillati</taxon>
        <taxon>Actinomycetota</taxon>
        <taxon>Actinomycetes</taxon>
        <taxon>Kitasatosporales</taxon>
        <taxon>Streptomycetaceae</taxon>
        <taxon>Streptomyces</taxon>
    </lineage>
</organism>
<sequence>MTASEAPAPRRTYTALRTELRRGIAPWAGLATALTLLVPLWSKAAQWQGGWGQTQDQLHAAAALLGGPLVAAAACWQGGREHRRRTAELLLSVPRSRPAQVMTAVTPIVLWAAAGYLLALAVVFAATAPYTGAGGPSLSVVVTDLGLLLSIGFVGFVVGRLVRWRLIAPVLAAVCYVLLGAPGYVESNARFLSPAEQYMLEGSVPVWWFAPVLLAWTGGIAATVLLAYTARRRLLAVVPLALAVTAGAVIVPTGDHLFRDDPAATRRVCSTPAPGTPQLCVAAPDAPVLPSASAALAGMFSRLEGVPGAPVRYVESTFDPKDDEAALAHVMRGWGITRNKLTDPRAYASETALSLTLRDCSNHSHRSRREGGKQVDLTDDAVRTWLADGDSTWDPEARPLVTRLEAMPDADRKAWLGRYLATRKSCMPTEVPAL</sequence>
<feature type="transmembrane region" description="Helical" evidence="1">
    <location>
        <begin position="205"/>
        <end position="227"/>
    </location>
</feature>
<comment type="caution">
    <text evidence="2">The sequence shown here is derived from an EMBL/GenBank/DDBJ whole genome shotgun (WGS) entry which is preliminary data.</text>
</comment>
<dbReference type="RefSeq" id="WP_189542260.1">
    <property type="nucleotide sequence ID" value="NZ_BMTF01000004.1"/>
</dbReference>
<keyword evidence="3" id="KW-1185">Reference proteome</keyword>
<evidence type="ECO:0000313" key="3">
    <source>
        <dbReference type="Proteomes" id="UP000660675"/>
    </source>
</evidence>
<dbReference type="EMBL" id="BMTF01000004">
    <property type="protein sequence ID" value="GGV78920.1"/>
    <property type="molecule type" value="Genomic_DNA"/>
</dbReference>
<proteinExistence type="predicted"/>
<keyword evidence="1" id="KW-0812">Transmembrane</keyword>
<accession>A0ABQ2VTQ9</accession>
<gene>
    <name evidence="2" type="ORF">GCM10015535_14470</name>
</gene>
<keyword evidence="1" id="KW-0472">Membrane</keyword>
<protein>
    <recommendedName>
        <fullName evidence="4">ABC transporter permease</fullName>
    </recommendedName>
</protein>
<dbReference type="Proteomes" id="UP000660675">
    <property type="component" value="Unassembled WGS sequence"/>
</dbReference>
<feature type="transmembrane region" description="Helical" evidence="1">
    <location>
        <begin position="61"/>
        <end position="79"/>
    </location>
</feature>
<keyword evidence="1" id="KW-1133">Transmembrane helix</keyword>
<feature type="transmembrane region" description="Helical" evidence="1">
    <location>
        <begin position="24"/>
        <end position="41"/>
    </location>
</feature>
<reference evidence="3" key="1">
    <citation type="journal article" date="2019" name="Int. J. Syst. Evol. Microbiol.">
        <title>The Global Catalogue of Microorganisms (GCM) 10K type strain sequencing project: providing services to taxonomists for standard genome sequencing and annotation.</title>
        <authorList>
            <consortium name="The Broad Institute Genomics Platform"/>
            <consortium name="The Broad Institute Genome Sequencing Center for Infectious Disease"/>
            <person name="Wu L."/>
            <person name="Ma J."/>
        </authorList>
    </citation>
    <scope>NUCLEOTIDE SEQUENCE [LARGE SCALE GENOMIC DNA]</scope>
    <source>
        <strain evidence="3">JCM 4376</strain>
    </source>
</reference>
<feature type="transmembrane region" description="Helical" evidence="1">
    <location>
        <begin position="138"/>
        <end position="159"/>
    </location>
</feature>
<feature type="transmembrane region" description="Helical" evidence="1">
    <location>
        <begin position="166"/>
        <end position="185"/>
    </location>
</feature>
<evidence type="ECO:0008006" key="4">
    <source>
        <dbReference type="Google" id="ProtNLM"/>
    </source>
</evidence>
<feature type="transmembrane region" description="Helical" evidence="1">
    <location>
        <begin position="234"/>
        <end position="251"/>
    </location>
</feature>
<evidence type="ECO:0000256" key="1">
    <source>
        <dbReference type="SAM" id="Phobius"/>
    </source>
</evidence>